<reference evidence="1 2" key="1">
    <citation type="journal article" date="2019" name="Sci. Rep.">
        <title>Comparative genomics of chytrid fungi reveal insights into the obligate biotrophic and pathogenic lifestyle of Synchytrium endobioticum.</title>
        <authorList>
            <person name="van de Vossenberg B.T.L.H."/>
            <person name="Warris S."/>
            <person name="Nguyen H.D.T."/>
            <person name="van Gent-Pelzer M.P.E."/>
            <person name="Joly D.L."/>
            <person name="van de Geest H.C."/>
            <person name="Bonants P.J.M."/>
            <person name="Smith D.S."/>
            <person name="Levesque C.A."/>
            <person name="van der Lee T.A.J."/>
        </authorList>
    </citation>
    <scope>NUCLEOTIDE SEQUENCE [LARGE SCALE GENOMIC DNA]</scope>
    <source>
        <strain evidence="1 2">LEV6574</strain>
    </source>
</reference>
<dbReference type="AlphaFoldDB" id="A0A507C3K8"/>
<comment type="caution">
    <text evidence="1">The sequence shown here is derived from an EMBL/GenBank/DDBJ whole genome shotgun (WGS) entry which is preliminary data.</text>
</comment>
<sequence length="102" mass="11562">MVARLKLKGIYGSVLLGAPSCPTSCAYSNHFYGEVDAVSSPIIPPWLSMKGFHELAWTRLLILFCLRGIDWDRGKLLFYLVHNKQLIKNWYGQGESDCLIKT</sequence>
<evidence type="ECO:0000313" key="2">
    <source>
        <dbReference type="Proteomes" id="UP000320475"/>
    </source>
</evidence>
<dbReference type="EMBL" id="QEAM01000996">
    <property type="protein sequence ID" value="TPX32103.1"/>
    <property type="molecule type" value="Genomic_DNA"/>
</dbReference>
<dbReference type="OrthoDB" id="1425072at2759"/>
<proteinExistence type="predicted"/>
<protein>
    <submittedName>
        <fullName evidence="1">Uncharacterized protein</fullName>
    </submittedName>
</protein>
<evidence type="ECO:0000313" key="1">
    <source>
        <dbReference type="EMBL" id="TPX32103.1"/>
    </source>
</evidence>
<name>A0A507C3K8_9FUNG</name>
<accession>A0A507C3K8</accession>
<organism evidence="1 2">
    <name type="scientific">Synchytrium endobioticum</name>
    <dbReference type="NCBI Taxonomy" id="286115"/>
    <lineage>
        <taxon>Eukaryota</taxon>
        <taxon>Fungi</taxon>
        <taxon>Fungi incertae sedis</taxon>
        <taxon>Chytridiomycota</taxon>
        <taxon>Chytridiomycota incertae sedis</taxon>
        <taxon>Chytridiomycetes</taxon>
        <taxon>Synchytriales</taxon>
        <taxon>Synchytriaceae</taxon>
        <taxon>Synchytrium</taxon>
    </lineage>
</organism>
<dbReference type="Proteomes" id="UP000320475">
    <property type="component" value="Unassembled WGS sequence"/>
</dbReference>
<gene>
    <name evidence="1" type="ORF">SeLEV6574_g08484</name>
</gene>